<reference evidence="2" key="2">
    <citation type="submission" date="2020-05" db="UniProtKB">
        <authorList>
            <consortium name="EnsemblMetazoa"/>
        </authorList>
    </citation>
    <scope>IDENTIFICATION</scope>
</reference>
<proteinExistence type="predicted"/>
<dbReference type="EnsemblMetazoa" id="ASIC008835-RA">
    <property type="protein sequence ID" value="ASIC008835-PA"/>
    <property type="gene ID" value="ASIC008835"/>
</dbReference>
<evidence type="ECO:0000313" key="2">
    <source>
        <dbReference type="EnsemblMetazoa" id="ASIC008835-PA"/>
    </source>
</evidence>
<dbReference type="EMBL" id="ATLV01016350">
    <property type="status" value="NOT_ANNOTATED_CDS"/>
    <property type="molecule type" value="Genomic_DNA"/>
</dbReference>
<dbReference type="Proteomes" id="UP000030765">
    <property type="component" value="Unassembled WGS sequence"/>
</dbReference>
<gene>
    <name evidence="1" type="ORF">ZHAS_00008835</name>
</gene>
<dbReference type="VEuPathDB" id="VectorBase:ASIC008835"/>
<dbReference type="EMBL" id="KE525079">
    <property type="protein sequence ID" value="KFB41246.1"/>
    <property type="molecule type" value="Genomic_DNA"/>
</dbReference>
<accession>A0A084VTF2</accession>
<evidence type="ECO:0000313" key="1">
    <source>
        <dbReference type="EMBL" id="KFB41246.1"/>
    </source>
</evidence>
<organism evidence="1">
    <name type="scientific">Anopheles sinensis</name>
    <name type="common">Mosquito</name>
    <dbReference type="NCBI Taxonomy" id="74873"/>
    <lineage>
        <taxon>Eukaryota</taxon>
        <taxon>Metazoa</taxon>
        <taxon>Ecdysozoa</taxon>
        <taxon>Arthropoda</taxon>
        <taxon>Hexapoda</taxon>
        <taxon>Insecta</taxon>
        <taxon>Pterygota</taxon>
        <taxon>Neoptera</taxon>
        <taxon>Endopterygota</taxon>
        <taxon>Diptera</taxon>
        <taxon>Nematocera</taxon>
        <taxon>Culicoidea</taxon>
        <taxon>Culicidae</taxon>
        <taxon>Anophelinae</taxon>
        <taxon>Anopheles</taxon>
    </lineage>
</organism>
<sequence>MLPPFESVKMLHCATTPATTSTTPSTTRIRTMPSVSDRAYVRHPASPHWQPPTIEPTEPVGLRFKRRTMIFAECRPRREEFVNSGA</sequence>
<evidence type="ECO:0000313" key="3">
    <source>
        <dbReference type="Proteomes" id="UP000030765"/>
    </source>
</evidence>
<keyword evidence="3" id="KW-1185">Reference proteome</keyword>
<name>A0A084VTF2_ANOSI</name>
<dbReference type="AlphaFoldDB" id="A0A084VTF2"/>
<protein>
    <submittedName>
        <fullName evidence="1 2">Magnesium and cobalt transport protein</fullName>
    </submittedName>
</protein>
<reference evidence="1 3" key="1">
    <citation type="journal article" date="2014" name="BMC Genomics">
        <title>Genome sequence of Anopheles sinensis provides insight into genetics basis of mosquito competence for malaria parasites.</title>
        <authorList>
            <person name="Zhou D."/>
            <person name="Zhang D."/>
            <person name="Ding G."/>
            <person name="Shi L."/>
            <person name="Hou Q."/>
            <person name="Ye Y."/>
            <person name="Xu Y."/>
            <person name="Zhou H."/>
            <person name="Xiong C."/>
            <person name="Li S."/>
            <person name="Yu J."/>
            <person name="Hong S."/>
            <person name="Yu X."/>
            <person name="Zou P."/>
            <person name="Chen C."/>
            <person name="Chang X."/>
            <person name="Wang W."/>
            <person name="Lv Y."/>
            <person name="Sun Y."/>
            <person name="Ma L."/>
            <person name="Shen B."/>
            <person name="Zhu C."/>
        </authorList>
    </citation>
    <scope>NUCLEOTIDE SEQUENCE [LARGE SCALE GENOMIC DNA]</scope>
</reference>